<dbReference type="InterPro" id="IPR016461">
    <property type="entry name" value="COMT-like"/>
</dbReference>
<dbReference type="Pfam" id="PF08100">
    <property type="entry name" value="Dimerisation"/>
    <property type="match status" value="1"/>
</dbReference>
<dbReference type="SUPFAM" id="SSF52972">
    <property type="entry name" value="ITPase-like"/>
    <property type="match status" value="1"/>
</dbReference>
<dbReference type="Gene3D" id="3.40.50.150">
    <property type="entry name" value="Vaccinia Virus protein VP39"/>
    <property type="match status" value="1"/>
</dbReference>
<keyword evidence="5" id="KW-0949">S-adenosyl-L-methionine</keyword>
<accession>A0A671Y0B6</accession>
<reference evidence="11" key="2">
    <citation type="submission" date="2025-08" db="UniProtKB">
        <authorList>
            <consortium name="Ensembl"/>
        </authorList>
    </citation>
    <scope>IDENTIFICATION</scope>
</reference>
<dbReference type="GO" id="GO:0046983">
    <property type="term" value="F:protein dimerization activity"/>
    <property type="evidence" value="ECO:0007669"/>
    <property type="project" value="InterPro"/>
</dbReference>
<dbReference type="SUPFAM" id="SSF53335">
    <property type="entry name" value="S-adenosyl-L-methionine-dependent methyltransferases"/>
    <property type="match status" value="1"/>
</dbReference>
<comment type="cofactor">
    <cofactor evidence="1">
        <name>a divalent metal cation</name>
        <dbReference type="ChEBI" id="CHEBI:60240"/>
    </cofactor>
</comment>
<proteinExistence type="inferred from homology"/>
<dbReference type="InterPro" id="IPR012967">
    <property type="entry name" value="COMT_dimerisation"/>
</dbReference>
<dbReference type="InterPro" id="IPR029001">
    <property type="entry name" value="ITPase-like_fam"/>
</dbReference>
<feature type="compositionally biased region" description="Polar residues" evidence="7">
    <location>
        <begin position="344"/>
        <end position="355"/>
    </location>
</feature>
<feature type="chain" id="PRO_5025443483" evidence="8">
    <location>
        <begin position="27"/>
        <end position="733"/>
    </location>
</feature>
<evidence type="ECO:0000256" key="1">
    <source>
        <dbReference type="ARBA" id="ARBA00001968"/>
    </source>
</evidence>
<dbReference type="GO" id="GO:0008171">
    <property type="term" value="F:O-methyltransferase activity"/>
    <property type="evidence" value="ECO:0007669"/>
    <property type="project" value="InterPro"/>
</dbReference>
<dbReference type="InParanoid" id="A0A671Y0B6"/>
<dbReference type="PANTHER" id="PTHR43213:SF5">
    <property type="entry name" value="BIFUNCTIONAL DTTP_UTP PYROPHOSPHATASE_METHYLTRANSFERASE PROTEIN-RELATED"/>
    <property type="match status" value="1"/>
</dbReference>
<organism evidence="11 12">
    <name type="scientific">Sparus aurata</name>
    <name type="common">Gilthead sea bream</name>
    <dbReference type="NCBI Taxonomy" id="8175"/>
    <lineage>
        <taxon>Eukaryota</taxon>
        <taxon>Metazoa</taxon>
        <taxon>Chordata</taxon>
        <taxon>Craniata</taxon>
        <taxon>Vertebrata</taxon>
        <taxon>Euteleostomi</taxon>
        <taxon>Actinopterygii</taxon>
        <taxon>Neopterygii</taxon>
        <taxon>Teleostei</taxon>
        <taxon>Neoteleostei</taxon>
        <taxon>Acanthomorphata</taxon>
        <taxon>Eupercaria</taxon>
        <taxon>Spariformes</taxon>
        <taxon>Sparidae</taxon>
        <taxon>Sparus</taxon>
    </lineage>
</organism>
<feature type="compositionally biased region" description="Polar residues" evidence="7">
    <location>
        <begin position="271"/>
        <end position="281"/>
    </location>
</feature>
<evidence type="ECO:0000256" key="6">
    <source>
        <dbReference type="ARBA" id="ARBA00022801"/>
    </source>
</evidence>
<dbReference type="InterPro" id="IPR001077">
    <property type="entry name" value="COMT_C"/>
</dbReference>
<feature type="domain" description="O-methyltransferase dimerisation" evidence="10">
    <location>
        <begin position="403"/>
        <end position="483"/>
    </location>
</feature>
<dbReference type="HAMAP" id="MF_00528">
    <property type="entry name" value="Maf"/>
    <property type="match status" value="1"/>
</dbReference>
<comment type="subunit">
    <text evidence="2">Homodimer.</text>
</comment>
<dbReference type="GO" id="GO:0047429">
    <property type="term" value="F:nucleoside triphosphate diphosphatase activity"/>
    <property type="evidence" value="ECO:0007669"/>
    <property type="project" value="InterPro"/>
</dbReference>
<keyword evidence="6" id="KW-0378">Hydrolase</keyword>
<dbReference type="FunFam" id="3.90.950.10:FF:000020">
    <property type="entry name" value="Probable bifunctional dTTP/UTP pyrophosphatase/methyltransferase protein"/>
    <property type="match status" value="1"/>
</dbReference>
<feature type="compositionally biased region" description="Polar residues" evidence="7">
    <location>
        <begin position="366"/>
        <end position="378"/>
    </location>
</feature>
<dbReference type="Ensembl" id="ENSSAUT00010059787.1">
    <property type="protein sequence ID" value="ENSSAUP00010056929.1"/>
    <property type="gene ID" value="ENSSAUG00010023297.1"/>
</dbReference>
<feature type="compositionally biased region" description="Polar residues" evidence="7">
    <location>
        <begin position="301"/>
        <end position="328"/>
    </location>
</feature>
<evidence type="ECO:0000256" key="8">
    <source>
        <dbReference type="SAM" id="SignalP"/>
    </source>
</evidence>
<name>A0A671Y0B6_SPAAU</name>
<dbReference type="AlphaFoldDB" id="A0A671Y0B6"/>
<dbReference type="Pfam" id="PF00891">
    <property type="entry name" value="Methyltransf_2"/>
    <property type="match status" value="1"/>
</dbReference>
<keyword evidence="8" id="KW-0732">Signal</keyword>
<dbReference type="CDD" id="cd00555">
    <property type="entry name" value="Maf"/>
    <property type="match status" value="1"/>
</dbReference>
<dbReference type="Pfam" id="PF02545">
    <property type="entry name" value="Maf"/>
    <property type="match status" value="1"/>
</dbReference>
<dbReference type="GeneTree" id="ENSGT00940000162413"/>
<dbReference type="NCBIfam" id="TIGR00172">
    <property type="entry name" value="maf"/>
    <property type="match status" value="1"/>
</dbReference>
<evidence type="ECO:0000256" key="4">
    <source>
        <dbReference type="ARBA" id="ARBA00022679"/>
    </source>
</evidence>
<reference evidence="11" key="3">
    <citation type="submission" date="2025-09" db="UniProtKB">
        <authorList>
            <consortium name="Ensembl"/>
        </authorList>
    </citation>
    <scope>IDENTIFICATION</scope>
</reference>
<evidence type="ECO:0000313" key="11">
    <source>
        <dbReference type="Ensembl" id="ENSSAUP00010056929.1"/>
    </source>
</evidence>
<gene>
    <name evidence="11" type="primary">ASMTL</name>
    <name evidence="11" type="synonym">asmtl</name>
</gene>
<dbReference type="Gene3D" id="3.90.950.10">
    <property type="match status" value="1"/>
</dbReference>
<feature type="signal peptide" evidence="8">
    <location>
        <begin position="1"/>
        <end position="26"/>
    </location>
</feature>
<dbReference type="Proteomes" id="UP000472265">
    <property type="component" value="Chromosome 9"/>
</dbReference>
<feature type="domain" description="O-methyltransferase C-terminal" evidence="9">
    <location>
        <begin position="506"/>
        <end position="713"/>
    </location>
</feature>
<dbReference type="InterPro" id="IPR003697">
    <property type="entry name" value="Maf-like"/>
</dbReference>
<evidence type="ECO:0000256" key="5">
    <source>
        <dbReference type="ARBA" id="ARBA00022691"/>
    </source>
</evidence>
<keyword evidence="4" id="KW-0808">Transferase</keyword>
<reference evidence="11" key="1">
    <citation type="submission" date="2021-04" db="EMBL/GenBank/DDBJ databases">
        <authorList>
            <consortium name="Wellcome Sanger Institute Data Sharing"/>
        </authorList>
    </citation>
    <scope>NUCLEOTIDE SEQUENCE [LARGE SCALE GENOMIC DNA]</scope>
</reference>
<dbReference type="OMA" id="VLCHEKD"/>
<dbReference type="PANTHER" id="PTHR43213">
    <property type="entry name" value="BIFUNCTIONAL DTTP/UTP PYROPHOSPHATASE/METHYLTRANSFERASE PROTEIN-RELATED"/>
    <property type="match status" value="1"/>
</dbReference>
<dbReference type="InterPro" id="IPR029063">
    <property type="entry name" value="SAM-dependent_MTases_sf"/>
</dbReference>
<dbReference type="FunFam" id="3.40.50.150:FF:000146">
    <property type="entry name" value="Acetylserotonin O-methyltransferase"/>
    <property type="match status" value="1"/>
</dbReference>
<evidence type="ECO:0000313" key="12">
    <source>
        <dbReference type="Proteomes" id="UP000472265"/>
    </source>
</evidence>
<protein>
    <submittedName>
        <fullName evidence="11">Acetylserotonin O-methyltransferase-like</fullName>
    </submittedName>
</protein>
<evidence type="ECO:0000259" key="10">
    <source>
        <dbReference type="Pfam" id="PF08100"/>
    </source>
</evidence>
<dbReference type="FunFam" id="1.10.10.10:FF:000358">
    <property type="entry name" value="Acetylserotonin O-methyltransferase"/>
    <property type="match status" value="1"/>
</dbReference>
<dbReference type="PROSITE" id="PS51683">
    <property type="entry name" value="SAM_OMT_II"/>
    <property type="match status" value="1"/>
</dbReference>
<evidence type="ECO:0000259" key="9">
    <source>
        <dbReference type="Pfam" id="PF00891"/>
    </source>
</evidence>
<dbReference type="Gene3D" id="1.10.10.10">
    <property type="entry name" value="Winged helix-like DNA-binding domain superfamily/Winged helix DNA-binding domain"/>
    <property type="match status" value="1"/>
</dbReference>
<keyword evidence="3" id="KW-0489">Methyltransferase</keyword>
<feature type="compositionally biased region" description="Low complexity" evidence="7">
    <location>
        <begin position="290"/>
        <end position="300"/>
    </location>
</feature>
<evidence type="ECO:0000256" key="3">
    <source>
        <dbReference type="ARBA" id="ARBA00022603"/>
    </source>
</evidence>
<evidence type="ECO:0000256" key="2">
    <source>
        <dbReference type="ARBA" id="ARBA00011738"/>
    </source>
</evidence>
<dbReference type="GO" id="GO:0032259">
    <property type="term" value="P:methylation"/>
    <property type="evidence" value="ECO:0007669"/>
    <property type="project" value="UniProtKB-KW"/>
</dbReference>
<feature type="region of interest" description="Disordered" evidence="7">
    <location>
        <begin position="269"/>
        <end position="378"/>
    </location>
</feature>
<evidence type="ECO:0000256" key="7">
    <source>
        <dbReference type="SAM" id="MobiDB-lite"/>
    </source>
</evidence>
<sequence>MWRRPRKKRHHVSVVTLVVLASSYHCQFPSLLRQGQLDEKAAMVLNPVISKLAGKLVVLASASPRRLEILRNAGLRFEVVPSWFKETLDKGLFKAPHEYAVETAKQKALEVARRMPFKHLKTPDMVIGADTIVTVDGMILEKPVDKNDAYRMLSKLSGKEHSVFTGVALVLCHEKENEEVDYQSFEFYEETKVKFADLSESMLWEYINSGEPMDKAGGYGIQALGGMLVEYVHGDFLNVVGFPLNHFCKQLDRIYNHCTSSSDEESLSVCLGQNSSHTPTIPTQPPPNLSTQSSHSPASSAKHNLSSGPRPNSPSASQTHHTQNSPTASPAHKVKRNGGKSEESQSSWMLVNSLSKHTDTREVQDSENTTSPLMTSGGQVIELNVTEQEDSELKKEDLQRIIELMDGFKASKALFTSSKMGVFDLLQTRPGLDAAQVAQELKASVKGTECLLEACVALGLLKSKGRTGQSPMYENTHLATRFLLSDAPLSLQGYIRHCNDTVWPLFSHLESAVQDGSNQREKAFGKKSQDVFQDTYYNSKEVKLRFMNAMHSIAKVTGKAVATAFDLSKFKTACDIGGCTGAMAYEFTKAHPKLSVTVFDLPAVVEMSEHFHPLHTDNRVSFVAGDFFKDELPKADLYILARILHDWPDEKVHLLLSKIADACTPGCGVLLSEIFLDEERRGPSRGLLQALSMSEGKQRSATEYSLLLKSHGFVTAHVKHTANLLDAMLCIKA</sequence>
<dbReference type="InterPro" id="IPR036388">
    <property type="entry name" value="WH-like_DNA-bd_sf"/>
</dbReference>
<keyword evidence="12" id="KW-1185">Reference proteome</keyword>